<evidence type="ECO:0000259" key="10">
    <source>
        <dbReference type="PROSITE" id="PS50109"/>
    </source>
</evidence>
<keyword evidence="8" id="KW-0902">Two-component regulatory system</keyword>
<dbReference type="InterPro" id="IPR036097">
    <property type="entry name" value="HisK_dim/P_sf"/>
</dbReference>
<comment type="catalytic activity">
    <reaction evidence="1">
        <text>ATP + protein L-histidine = ADP + protein N-phospho-L-histidine.</text>
        <dbReference type="EC" id="2.7.13.3"/>
    </reaction>
</comment>
<dbReference type="CDD" id="cd00082">
    <property type="entry name" value="HisKA"/>
    <property type="match status" value="1"/>
</dbReference>
<feature type="domain" description="Histidine kinase" evidence="10">
    <location>
        <begin position="330"/>
        <end position="539"/>
    </location>
</feature>
<evidence type="ECO:0000313" key="11">
    <source>
        <dbReference type="EMBL" id="QCI28664.1"/>
    </source>
</evidence>
<keyword evidence="9" id="KW-1133">Transmembrane helix</keyword>
<dbReference type="InterPro" id="IPR036890">
    <property type="entry name" value="HATPase_C_sf"/>
</dbReference>
<dbReference type="RefSeq" id="WP_123351522.1">
    <property type="nucleotide sequence ID" value="NZ_CP027432.2"/>
</dbReference>
<evidence type="ECO:0000256" key="8">
    <source>
        <dbReference type="ARBA" id="ARBA00023012"/>
    </source>
</evidence>
<dbReference type="SUPFAM" id="SSF47384">
    <property type="entry name" value="Homodimeric domain of signal transducing histidine kinase"/>
    <property type="match status" value="1"/>
</dbReference>
<dbReference type="PANTHER" id="PTHR43065:SF46">
    <property type="entry name" value="C4-DICARBOXYLATE TRANSPORT SENSOR PROTEIN DCTB"/>
    <property type="match status" value="1"/>
</dbReference>
<feature type="transmembrane region" description="Helical" evidence="9">
    <location>
        <begin position="12"/>
        <end position="34"/>
    </location>
</feature>
<dbReference type="EMBL" id="CP027432">
    <property type="protein sequence ID" value="QCI28664.1"/>
    <property type="molecule type" value="Genomic_DNA"/>
</dbReference>
<protein>
    <recommendedName>
        <fullName evidence="2">histidine kinase</fullName>
        <ecNumber evidence="2">2.7.13.3</ecNumber>
    </recommendedName>
</protein>
<evidence type="ECO:0000313" key="14">
    <source>
        <dbReference type="Proteomes" id="UP000298805"/>
    </source>
</evidence>
<proteinExistence type="predicted"/>
<keyword evidence="9" id="KW-0812">Transmembrane</keyword>
<evidence type="ECO:0000256" key="5">
    <source>
        <dbReference type="ARBA" id="ARBA00022741"/>
    </source>
</evidence>
<dbReference type="Gene3D" id="3.30.565.10">
    <property type="entry name" value="Histidine kinase-like ATPase, C-terminal domain"/>
    <property type="match status" value="1"/>
</dbReference>
<keyword evidence="3" id="KW-0597">Phosphoprotein</keyword>
<keyword evidence="9" id="KW-0472">Membrane</keyword>
<dbReference type="PRINTS" id="PR00344">
    <property type="entry name" value="BCTRLSENSOR"/>
</dbReference>
<dbReference type="InterPro" id="IPR003594">
    <property type="entry name" value="HATPase_dom"/>
</dbReference>
<dbReference type="SUPFAM" id="SSF55874">
    <property type="entry name" value="ATPase domain of HSP90 chaperone/DNA topoisomerase II/histidine kinase"/>
    <property type="match status" value="1"/>
</dbReference>
<dbReference type="InterPro" id="IPR003661">
    <property type="entry name" value="HisK_dim/P_dom"/>
</dbReference>
<evidence type="ECO:0000313" key="13">
    <source>
        <dbReference type="Proteomes" id="UP000272781"/>
    </source>
</evidence>
<name>A0AAJ4RD75_9BACT</name>
<keyword evidence="6 12" id="KW-0418">Kinase</keyword>
<dbReference type="AlphaFoldDB" id="A0AAJ4RD75"/>
<dbReference type="SMART" id="SM00387">
    <property type="entry name" value="HATPase_c"/>
    <property type="match status" value="1"/>
</dbReference>
<organism evidence="12 13">
    <name type="scientific">Caminibacter pacificus</name>
    <dbReference type="NCBI Taxonomy" id="1424653"/>
    <lineage>
        <taxon>Bacteria</taxon>
        <taxon>Pseudomonadati</taxon>
        <taxon>Campylobacterota</taxon>
        <taxon>Epsilonproteobacteria</taxon>
        <taxon>Nautiliales</taxon>
        <taxon>Nautiliaceae</taxon>
        <taxon>Caminibacter</taxon>
    </lineage>
</organism>
<evidence type="ECO:0000256" key="2">
    <source>
        <dbReference type="ARBA" id="ARBA00012438"/>
    </source>
</evidence>
<dbReference type="EC" id="2.7.13.3" evidence="2"/>
<dbReference type="Proteomes" id="UP000298805">
    <property type="component" value="Chromosome"/>
</dbReference>
<evidence type="ECO:0000256" key="4">
    <source>
        <dbReference type="ARBA" id="ARBA00022679"/>
    </source>
</evidence>
<dbReference type="Proteomes" id="UP000272781">
    <property type="component" value="Unassembled WGS sequence"/>
</dbReference>
<dbReference type="GO" id="GO:0005524">
    <property type="term" value="F:ATP binding"/>
    <property type="evidence" value="ECO:0007669"/>
    <property type="project" value="UniProtKB-KW"/>
</dbReference>
<dbReference type="InterPro" id="IPR004358">
    <property type="entry name" value="Sig_transdc_His_kin-like_C"/>
</dbReference>
<dbReference type="SMART" id="SM00388">
    <property type="entry name" value="HisKA"/>
    <property type="match status" value="1"/>
</dbReference>
<dbReference type="PANTHER" id="PTHR43065">
    <property type="entry name" value="SENSOR HISTIDINE KINASE"/>
    <property type="match status" value="1"/>
</dbReference>
<dbReference type="Gene3D" id="1.10.287.130">
    <property type="match status" value="1"/>
</dbReference>
<sequence>MRKTDEFKFDIITAFSIFAFLIIVAVTYTAIYIFTDITTQEFKDKVKLSADNIYYIYQEKVNNIKNATIALSNNDIFNTKFTVNPEVIKSVFKTMLLANSNLSEINYYNRYGKYVIGCEKVKNRVFCLNRDSKTLQVNNYKSNKNLFFKEYLSDKGLNLTLISPIQKGNNNGFIEVRALINKLDTLNSDLFYTVIINKKGQIFLSNFYKAKSIYDLFSYSLGDKILKTKEGFVTDDIYVKELSPNIKIVLIQNKNLINKTNEVSKKMVLIMIAISILLAIPLGIFFSKPLYKFYEELDLRVKEEIEKRQQKEQMLMHQSKLASLGEMLGNIAHQWRHPLTRLSLLIQNLEMAAQMNKLDKDFIQKFKEKAQAQIEYMSQTIDDFTNFFKKDTKKVEFCPKEIIEDALKLMEGRIKQNKVEVVLDIKKTEPILGYKTEFSQVVLNIINNAIDVLKERDIKDRKIFIRIDGKKIEIEDNAGGIPEEIKDKIFEPYFTTKFQSQGTGIGLYMSKIIISQHFKGKLYAYNSEKGAVFVIDLSN</sequence>
<evidence type="ECO:0000256" key="9">
    <source>
        <dbReference type="SAM" id="Phobius"/>
    </source>
</evidence>
<evidence type="ECO:0000256" key="7">
    <source>
        <dbReference type="ARBA" id="ARBA00022840"/>
    </source>
</evidence>
<dbReference type="Pfam" id="PF00512">
    <property type="entry name" value="HisKA"/>
    <property type="match status" value="1"/>
</dbReference>
<keyword evidence="14" id="KW-1185">Reference proteome</keyword>
<dbReference type="GO" id="GO:0000155">
    <property type="term" value="F:phosphorelay sensor kinase activity"/>
    <property type="evidence" value="ECO:0007669"/>
    <property type="project" value="InterPro"/>
</dbReference>
<evidence type="ECO:0000256" key="1">
    <source>
        <dbReference type="ARBA" id="ARBA00000085"/>
    </source>
</evidence>
<reference evidence="14" key="1">
    <citation type="submission" date="2018-03" db="EMBL/GenBank/DDBJ databases">
        <title>A comparative analysis of the Nautiliaceae.</title>
        <authorList>
            <person name="Grosche A."/>
            <person name="Smedile F."/>
            <person name="Vetriani C."/>
        </authorList>
    </citation>
    <scope>NUCLEOTIDE SEQUENCE [LARGE SCALE GENOMIC DNA]</scope>
    <source>
        <strain evidence="14">TB6</strain>
    </source>
</reference>
<evidence type="ECO:0000256" key="3">
    <source>
        <dbReference type="ARBA" id="ARBA00022553"/>
    </source>
</evidence>
<keyword evidence="7" id="KW-0067">ATP-binding</keyword>
<dbReference type="InterPro" id="IPR005467">
    <property type="entry name" value="His_kinase_dom"/>
</dbReference>
<reference evidence="11" key="3">
    <citation type="submission" date="2019-06" db="EMBL/GenBank/DDBJ databases">
        <title>A comparative analysis of the Nautiliaceae.</title>
        <authorList>
            <person name="Grosche A."/>
            <person name="Smedile F."/>
            <person name="Vetriani C."/>
        </authorList>
    </citation>
    <scope>NUCLEOTIDE SEQUENCE</scope>
    <source>
        <strain evidence="11">TB6</strain>
    </source>
</reference>
<evidence type="ECO:0000256" key="6">
    <source>
        <dbReference type="ARBA" id="ARBA00022777"/>
    </source>
</evidence>
<keyword evidence="5" id="KW-0547">Nucleotide-binding</keyword>
<dbReference type="PROSITE" id="PS50109">
    <property type="entry name" value="HIS_KIN"/>
    <property type="match status" value="1"/>
</dbReference>
<accession>A0AAJ4RD75</accession>
<reference evidence="12 13" key="2">
    <citation type="submission" date="2018-11" db="EMBL/GenBank/DDBJ databases">
        <title>Genomic Encyclopedia of Type Strains, Phase IV (KMG-IV): sequencing the most valuable type-strain genomes for metagenomic binning, comparative biology and taxonomic classification.</title>
        <authorList>
            <person name="Goeker M."/>
        </authorList>
    </citation>
    <scope>NUCLEOTIDE SEQUENCE [LARGE SCALE GENOMIC DNA]</scope>
    <source>
        <strain evidence="12 13">DSM 27783</strain>
    </source>
</reference>
<feature type="transmembrane region" description="Helical" evidence="9">
    <location>
        <begin position="267"/>
        <end position="286"/>
    </location>
</feature>
<gene>
    <name evidence="11" type="ORF">C6V80_06690</name>
    <name evidence="12" type="ORF">EDC58_0086</name>
</gene>
<keyword evidence="4" id="KW-0808">Transferase</keyword>
<evidence type="ECO:0000313" key="12">
    <source>
        <dbReference type="EMBL" id="ROR40607.1"/>
    </source>
</evidence>
<dbReference type="EMBL" id="RJVK01000001">
    <property type="protein sequence ID" value="ROR40607.1"/>
    <property type="molecule type" value="Genomic_DNA"/>
</dbReference>
<dbReference type="Pfam" id="PF02518">
    <property type="entry name" value="HATPase_c"/>
    <property type="match status" value="1"/>
</dbReference>
<dbReference type="CDD" id="cd00075">
    <property type="entry name" value="HATPase"/>
    <property type="match status" value="1"/>
</dbReference>